<accession>A0A433TPE3</accession>
<evidence type="ECO:0000313" key="3">
    <source>
        <dbReference type="EMBL" id="RUS83445.1"/>
    </source>
</evidence>
<evidence type="ECO:0008006" key="5">
    <source>
        <dbReference type="Google" id="ProtNLM"/>
    </source>
</evidence>
<protein>
    <recommendedName>
        <fullName evidence="5">Secreted protein</fullName>
    </recommendedName>
</protein>
<feature type="region of interest" description="Disordered" evidence="1">
    <location>
        <begin position="22"/>
        <end position="41"/>
    </location>
</feature>
<evidence type="ECO:0000256" key="1">
    <source>
        <dbReference type="SAM" id="MobiDB-lite"/>
    </source>
</evidence>
<organism evidence="3 4">
    <name type="scientific">Elysia chlorotica</name>
    <name type="common">Eastern emerald elysia</name>
    <name type="synonym">Sea slug</name>
    <dbReference type="NCBI Taxonomy" id="188477"/>
    <lineage>
        <taxon>Eukaryota</taxon>
        <taxon>Metazoa</taxon>
        <taxon>Spiralia</taxon>
        <taxon>Lophotrochozoa</taxon>
        <taxon>Mollusca</taxon>
        <taxon>Gastropoda</taxon>
        <taxon>Heterobranchia</taxon>
        <taxon>Euthyneura</taxon>
        <taxon>Panpulmonata</taxon>
        <taxon>Sacoglossa</taxon>
        <taxon>Placobranchoidea</taxon>
        <taxon>Plakobranchidae</taxon>
        <taxon>Elysia</taxon>
    </lineage>
</organism>
<keyword evidence="2" id="KW-0732">Signal</keyword>
<feature type="compositionally biased region" description="Pro residues" evidence="1">
    <location>
        <begin position="22"/>
        <end position="40"/>
    </location>
</feature>
<dbReference type="Proteomes" id="UP000271974">
    <property type="component" value="Unassembled WGS sequence"/>
</dbReference>
<dbReference type="AlphaFoldDB" id="A0A433TPE3"/>
<evidence type="ECO:0000256" key="2">
    <source>
        <dbReference type="SAM" id="SignalP"/>
    </source>
</evidence>
<evidence type="ECO:0000313" key="4">
    <source>
        <dbReference type="Proteomes" id="UP000271974"/>
    </source>
</evidence>
<name>A0A433TPE3_ELYCH</name>
<keyword evidence="4" id="KW-1185">Reference proteome</keyword>
<gene>
    <name evidence="3" type="ORF">EGW08_008761</name>
</gene>
<feature type="signal peptide" evidence="2">
    <location>
        <begin position="1"/>
        <end position="19"/>
    </location>
</feature>
<sequence length="151" mass="16755">MRRLILLCLLVRLFSRGLCVRKPPPPPDSRPGTFKPPRPQTKPVLEREAAFQRDRAGPLVSDPSGVCKTCFAVRSAANSTQNSLIQCMQRCASSLRSGKPKSILFHPSEKHGCCDDCKNASGRSTKNKQGSWVRYIQTSAKPKDSWTTDAR</sequence>
<reference evidence="3 4" key="1">
    <citation type="submission" date="2019-01" db="EMBL/GenBank/DDBJ databases">
        <title>A draft genome assembly of the solar-powered sea slug Elysia chlorotica.</title>
        <authorList>
            <person name="Cai H."/>
            <person name="Li Q."/>
            <person name="Fang X."/>
            <person name="Li J."/>
            <person name="Curtis N.E."/>
            <person name="Altenburger A."/>
            <person name="Shibata T."/>
            <person name="Feng M."/>
            <person name="Maeda T."/>
            <person name="Schwartz J.A."/>
            <person name="Shigenobu S."/>
            <person name="Lundholm N."/>
            <person name="Nishiyama T."/>
            <person name="Yang H."/>
            <person name="Hasebe M."/>
            <person name="Li S."/>
            <person name="Pierce S.K."/>
            <person name="Wang J."/>
        </authorList>
    </citation>
    <scope>NUCLEOTIDE SEQUENCE [LARGE SCALE GENOMIC DNA]</scope>
    <source>
        <strain evidence="3">EC2010</strain>
        <tissue evidence="3">Whole organism of an adult</tissue>
    </source>
</reference>
<dbReference type="EMBL" id="RQTK01000242">
    <property type="protein sequence ID" value="RUS83445.1"/>
    <property type="molecule type" value="Genomic_DNA"/>
</dbReference>
<feature type="chain" id="PRO_5019549259" description="Secreted protein" evidence="2">
    <location>
        <begin position="20"/>
        <end position="151"/>
    </location>
</feature>
<proteinExistence type="predicted"/>
<comment type="caution">
    <text evidence="3">The sequence shown here is derived from an EMBL/GenBank/DDBJ whole genome shotgun (WGS) entry which is preliminary data.</text>
</comment>